<proteinExistence type="predicted"/>
<dbReference type="AlphaFoldDB" id="A0A2P2PSU8"/>
<evidence type="ECO:0000313" key="1">
    <source>
        <dbReference type="EMBL" id="MBX57763.1"/>
    </source>
</evidence>
<name>A0A2P2PSU8_RHIMU</name>
<sequence length="26" mass="3182">MVARISILRMHNRLMRMKQRNRCGPL</sequence>
<dbReference type="EMBL" id="GGEC01077279">
    <property type="protein sequence ID" value="MBX57763.1"/>
    <property type="molecule type" value="Transcribed_RNA"/>
</dbReference>
<accession>A0A2P2PSU8</accession>
<reference evidence="1" key="1">
    <citation type="submission" date="2018-02" db="EMBL/GenBank/DDBJ databases">
        <title>Rhizophora mucronata_Transcriptome.</title>
        <authorList>
            <person name="Meera S.P."/>
            <person name="Sreeshan A."/>
            <person name="Augustine A."/>
        </authorList>
    </citation>
    <scope>NUCLEOTIDE SEQUENCE</scope>
    <source>
        <tissue evidence="1">Leaf</tissue>
    </source>
</reference>
<organism evidence="1">
    <name type="scientific">Rhizophora mucronata</name>
    <name type="common">Asiatic mangrove</name>
    <dbReference type="NCBI Taxonomy" id="61149"/>
    <lineage>
        <taxon>Eukaryota</taxon>
        <taxon>Viridiplantae</taxon>
        <taxon>Streptophyta</taxon>
        <taxon>Embryophyta</taxon>
        <taxon>Tracheophyta</taxon>
        <taxon>Spermatophyta</taxon>
        <taxon>Magnoliopsida</taxon>
        <taxon>eudicotyledons</taxon>
        <taxon>Gunneridae</taxon>
        <taxon>Pentapetalae</taxon>
        <taxon>rosids</taxon>
        <taxon>fabids</taxon>
        <taxon>Malpighiales</taxon>
        <taxon>Rhizophoraceae</taxon>
        <taxon>Rhizophora</taxon>
    </lineage>
</organism>
<protein>
    <submittedName>
        <fullName evidence="1">Uncharacterized protein</fullName>
    </submittedName>
</protein>